<gene>
    <name evidence="1" type="ORF">HRG_01687</name>
</gene>
<evidence type="ECO:0000313" key="2">
    <source>
        <dbReference type="Proteomes" id="UP000824596"/>
    </source>
</evidence>
<organism evidence="1 2">
    <name type="scientific">Hirsutella rhossiliensis</name>
    <dbReference type="NCBI Taxonomy" id="111463"/>
    <lineage>
        <taxon>Eukaryota</taxon>
        <taxon>Fungi</taxon>
        <taxon>Dikarya</taxon>
        <taxon>Ascomycota</taxon>
        <taxon>Pezizomycotina</taxon>
        <taxon>Sordariomycetes</taxon>
        <taxon>Hypocreomycetidae</taxon>
        <taxon>Hypocreales</taxon>
        <taxon>Ophiocordycipitaceae</taxon>
        <taxon>Hirsutella</taxon>
    </lineage>
</organism>
<reference evidence="1" key="1">
    <citation type="submission" date="2021-09" db="EMBL/GenBank/DDBJ databases">
        <title>A high-quality genome of the endoparasitic fungus Hirsutella rhossiliensis with a comparison of Hirsutella genomes reveals transposable elements contributing to genome size variation.</title>
        <authorList>
            <person name="Lin R."/>
            <person name="Jiao Y."/>
            <person name="Sun X."/>
            <person name="Ling J."/>
            <person name="Xie B."/>
            <person name="Cheng X."/>
        </authorList>
    </citation>
    <scope>NUCLEOTIDE SEQUENCE</scope>
    <source>
        <strain evidence="1">HR02</strain>
    </source>
</reference>
<name>A0A9P8N171_9HYPO</name>
<evidence type="ECO:0000313" key="1">
    <source>
        <dbReference type="EMBL" id="KAH0966278.1"/>
    </source>
</evidence>
<accession>A0A9P8N171</accession>
<dbReference type="Proteomes" id="UP000824596">
    <property type="component" value="Unassembled WGS sequence"/>
</dbReference>
<dbReference type="GeneID" id="68350816"/>
<dbReference type="EMBL" id="JAIZPD010000002">
    <property type="protein sequence ID" value="KAH0966278.1"/>
    <property type="molecule type" value="Genomic_DNA"/>
</dbReference>
<proteinExistence type="predicted"/>
<keyword evidence="2" id="KW-1185">Reference proteome</keyword>
<protein>
    <submittedName>
        <fullName evidence="1">Uncharacterized protein</fullName>
    </submittedName>
</protein>
<dbReference type="AlphaFoldDB" id="A0A9P8N171"/>
<dbReference type="RefSeq" id="XP_044723791.1">
    <property type="nucleotide sequence ID" value="XM_044860158.1"/>
</dbReference>
<comment type="caution">
    <text evidence="1">The sequence shown here is derived from an EMBL/GenBank/DDBJ whole genome shotgun (WGS) entry which is preliminary data.</text>
</comment>
<sequence>MGVISLTHEHRQPANLRCRKRYRLTNRGVVCLVLFLLPLARELRSLDLISISLGLSAWVLLFELWSKSCKGQSFIGN</sequence>